<protein>
    <submittedName>
        <fullName evidence="2">Uncharacterized protein</fullName>
    </submittedName>
</protein>
<feature type="region of interest" description="Disordered" evidence="1">
    <location>
        <begin position="49"/>
        <end position="76"/>
    </location>
</feature>
<dbReference type="EMBL" id="JAMKFB020000001">
    <property type="protein sequence ID" value="KAL0203608.1"/>
    <property type="molecule type" value="Genomic_DNA"/>
</dbReference>
<dbReference type="Proteomes" id="UP001529510">
    <property type="component" value="Unassembled WGS sequence"/>
</dbReference>
<feature type="compositionally biased region" description="Polar residues" evidence="1">
    <location>
        <begin position="109"/>
        <end position="124"/>
    </location>
</feature>
<reference evidence="2 3" key="1">
    <citation type="submission" date="2024-05" db="EMBL/GenBank/DDBJ databases">
        <title>Genome sequencing and assembly of Indian major carp, Cirrhinus mrigala (Hamilton, 1822).</title>
        <authorList>
            <person name="Mohindra V."/>
            <person name="Chowdhury L.M."/>
            <person name="Lal K."/>
            <person name="Jena J.K."/>
        </authorList>
    </citation>
    <scope>NUCLEOTIDE SEQUENCE [LARGE SCALE GENOMIC DNA]</scope>
    <source>
        <strain evidence="2">CM1030</strain>
        <tissue evidence="2">Blood</tissue>
    </source>
</reference>
<sequence>MPPLSPNSPTARTLYSGLAAGLSGDRGGMAGGSLVSTSSLRVLHSASALRPNSSAPAPGSLVSTVGPPAPSDSALVGRRPAIASGLYSSSCASSLRPTGSVGLLPPALPQSSVAPAPPQTSGSLPPSRSPEPWTPPWPSGSSVSPGLDGSPSQAPPPPSVTPLESSAFPPPWLLPPSAPPCATIMAVAW</sequence>
<feature type="compositionally biased region" description="Pro residues" evidence="1">
    <location>
        <begin position="127"/>
        <end position="138"/>
    </location>
</feature>
<organism evidence="2 3">
    <name type="scientific">Cirrhinus mrigala</name>
    <name type="common">Mrigala</name>
    <dbReference type="NCBI Taxonomy" id="683832"/>
    <lineage>
        <taxon>Eukaryota</taxon>
        <taxon>Metazoa</taxon>
        <taxon>Chordata</taxon>
        <taxon>Craniata</taxon>
        <taxon>Vertebrata</taxon>
        <taxon>Euteleostomi</taxon>
        <taxon>Actinopterygii</taxon>
        <taxon>Neopterygii</taxon>
        <taxon>Teleostei</taxon>
        <taxon>Ostariophysi</taxon>
        <taxon>Cypriniformes</taxon>
        <taxon>Cyprinidae</taxon>
        <taxon>Labeoninae</taxon>
        <taxon>Labeonini</taxon>
        <taxon>Cirrhinus</taxon>
    </lineage>
</organism>
<evidence type="ECO:0000256" key="1">
    <source>
        <dbReference type="SAM" id="MobiDB-lite"/>
    </source>
</evidence>
<feature type="region of interest" description="Disordered" evidence="1">
    <location>
        <begin position="90"/>
        <end position="172"/>
    </location>
</feature>
<evidence type="ECO:0000313" key="2">
    <source>
        <dbReference type="EMBL" id="KAL0203608.1"/>
    </source>
</evidence>
<keyword evidence="3" id="KW-1185">Reference proteome</keyword>
<comment type="caution">
    <text evidence="2">The sequence shown here is derived from an EMBL/GenBank/DDBJ whole genome shotgun (WGS) entry which is preliminary data.</text>
</comment>
<dbReference type="AlphaFoldDB" id="A0ABD0RYY6"/>
<accession>A0ABD0RYY6</accession>
<name>A0ABD0RYY6_CIRMR</name>
<feature type="non-terminal residue" evidence="2">
    <location>
        <position position="189"/>
    </location>
</feature>
<gene>
    <name evidence="2" type="ORF">M9458_001626</name>
</gene>
<proteinExistence type="predicted"/>
<evidence type="ECO:0000313" key="3">
    <source>
        <dbReference type="Proteomes" id="UP001529510"/>
    </source>
</evidence>